<accession>A0A3A9Z6N1</accession>
<dbReference type="Gene3D" id="3.40.190.10">
    <property type="entry name" value="Periplasmic binding protein-like II"/>
    <property type="match status" value="1"/>
</dbReference>
<dbReference type="OrthoDB" id="3495561at2"/>
<name>A0A3A9Z6N1_9ACTN</name>
<dbReference type="RefSeq" id="WP_120677605.1">
    <property type="nucleotide sequence ID" value="NZ_RBAL01000004.1"/>
</dbReference>
<organism evidence="1 2">
    <name type="scientific">Streptomyces hoynatensis</name>
    <dbReference type="NCBI Taxonomy" id="1141874"/>
    <lineage>
        <taxon>Bacteria</taxon>
        <taxon>Bacillati</taxon>
        <taxon>Actinomycetota</taxon>
        <taxon>Actinomycetes</taxon>
        <taxon>Kitasatosporales</taxon>
        <taxon>Streptomycetaceae</taxon>
        <taxon>Streptomyces</taxon>
    </lineage>
</organism>
<dbReference type="Proteomes" id="UP000272474">
    <property type="component" value="Unassembled WGS sequence"/>
</dbReference>
<gene>
    <name evidence="1" type="ORF">D7294_09580</name>
</gene>
<comment type="caution">
    <text evidence="1">The sequence shown here is derived from an EMBL/GenBank/DDBJ whole genome shotgun (WGS) entry which is preliminary data.</text>
</comment>
<evidence type="ECO:0000313" key="1">
    <source>
        <dbReference type="EMBL" id="RKN43928.1"/>
    </source>
</evidence>
<protein>
    <submittedName>
        <fullName evidence="1">Carbohydrate ABC transporter substrate-binding protein</fullName>
    </submittedName>
</protein>
<keyword evidence="2" id="KW-1185">Reference proteome</keyword>
<sequence length="387" mass="40746">MTAYRGLTWDHPRGTEALRRAAAEFSTGRGDPGGPGRHGDTLVWDAQPLEDFEARPIGELCARWDLVVLDHPHLGDALAEDCLQPLGPLFGAAPLAEWRASAVGASAESYTAEGELWALPIDAATQVAAANRARVPHLPTTWREVEALAAAEPVALSLAGPHALLTFFSLCNGLGEAPDPAPGSGLVSRETGLAALDLMRGLAARAAPRTHRLNPIALLEGLARGEIAYCPLVYGYSGYAARSAGSPVRFGDVPRLSPGGPLGSTLGGTGLAVSRRAAVSPALAAHLRRLMSAETQRAFLPRHQGQPGRREAWLDPLVDEAYGGFYSGTLATTEQAWVRPRHPGYPAFQAAASAVLREAVTGGRPAAEALAETVRLHHAATRELPRA</sequence>
<dbReference type="SUPFAM" id="SSF53850">
    <property type="entry name" value="Periplasmic binding protein-like II"/>
    <property type="match status" value="1"/>
</dbReference>
<dbReference type="EMBL" id="RBAL01000004">
    <property type="protein sequence ID" value="RKN43928.1"/>
    <property type="molecule type" value="Genomic_DNA"/>
</dbReference>
<evidence type="ECO:0000313" key="2">
    <source>
        <dbReference type="Proteomes" id="UP000272474"/>
    </source>
</evidence>
<reference evidence="1 2" key="1">
    <citation type="journal article" date="2014" name="Int. J. Syst. Evol. Microbiol.">
        <title>Streptomyces hoynatensis sp. nov., isolated from deep marine sediment.</title>
        <authorList>
            <person name="Veyisoglu A."/>
            <person name="Sahin N."/>
        </authorList>
    </citation>
    <scope>NUCLEOTIDE SEQUENCE [LARGE SCALE GENOMIC DNA]</scope>
    <source>
        <strain evidence="1 2">KCTC 29097</strain>
    </source>
</reference>
<dbReference type="AlphaFoldDB" id="A0A3A9Z6N1"/>
<proteinExistence type="predicted"/>